<protein>
    <recommendedName>
        <fullName evidence="5">Acetyltransferase component of pyruvate dehydrogenase complex</fullName>
        <ecNumber evidence="5">2.3.1.12</ecNumber>
    </recommendedName>
</protein>
<keyword evidence="10" id="KW-1185">Reference proteome</keyword>
<feature type="domain" description="Lipoyl-binding" evidence="7">
    <location>
        <begin position="105"/>
        <end position="181"/>
    </location>
</feature>
<sequence>MVYSPRRQLSAARVICRLGREARKTGNEGVQDDAWSLQCCVSVTSRLCCEASPCERAPCCGGAERTAWLRVIHHSRGNCRRLSRRPTIARGALGSRRGYADYPPHTAMEMPALSPTMSQGNITSWKKKEGEEFAAGDVLCEVETDKATMEWEAQDEGVMAKILMGDGSQDVSVGTVVAVICEDKGDVAAFKDYKAGAAPSSGQGSGKEASSKKEEETPQPKEEEASAPPSSGGGGGGNFPPHTVMALPALSPTMSQGNIAAWTKKEGEAVAAGDSIADIETDKATMTWEAQDEGFVAKILVQAGVPDVQVGAPVAVFVEEEGDIGAFSSFTVEDASGAPPPKQESKEKAPEPKKEAPPKEDAPSKASDKGAEAPKAPPPKKTPSGGRVVASPYARKLAREAGVDVSQAQATGPEGRIVAADVQKLISSGGGKPSEAGAEASGAEASGAPAAAADSTQEGSEWTDQKNSNIRKVTAKRLLESKTTIPHYYLTIECEVDRLMAARAQLNERLAKEGVKVSVNDFLVKAAALALKKVPEVNASWHTDYIRQYHNVDVSVAVQTPAGLMVPVVRGADNLGLKGISSTVKALATKAKEGKLQPDEFSGGTFTVSNLGMYGVSQFSAIINPPQVAILAVGATEKRVVALPAGGFGEASILSATLSCDHRVVDGALGAQWLAAFRTYIEDPMTMLL</sequence>
<comment type="caution">
    <text evidence="9">The sequence shown here is derived from an EMBL/GenBank/DDBJ whole genome shotgun (WGS) entry which is preliminary data.</text>
</comment>
<dbReference type="CDD" id="cd06849">
    <property type="entry name" value="lipoyl_domain"/>
    <property type="match status" value="2"/>
</dbReference>
<dbReference type="FunFam" id="3.30.559.10:FF:000003">
    <property type="entry name" value="Acetyltransferase component of pyruvate dehydrogenase complex"/>
    <property type="match status" value="1"/>
</dbReference>
<feature type="domain" description="Peripheral subunit-binding (PSBD)" evidence="8">
    <location>
        <begin position="389"/>
        <end position="426"/>
    </location>
</feature>
<name>A0AAW1PQA0_9CHLO</name>
<feature type="compositionally biased region" description="Polar residues" evidence="6">
    <location>
        <begin position="454"/>
        <end position="468"/>
    </location>
</feature>
<dbReference type="Pfam" id="PF02817">
    <property type="entry name" value="E3_binding"/>
    <property type="match status" value="1"/>
</dbReference>
<feature type="region of interest" description="Disordered" evidence="6">
    <location>
        <begin position="331"/>
        <end position="388"/>
    </location>
</feature>
<evidence type="ECO:0000313" key="9">
    <source>
        <dbReference type="EMBL" id="KAK9812020.1"/>
    </source>
</evidence>
<comment type="cofactor">
    <cofactor evidence="5">
        <name>(R)-lipoate</name>
        <dbReference type="ChEBI" id="CHEBI:83088"/>
    </cofactor>
    <text evidence="5">Binds 2 lipoyl cofactors covalently.</text>
</comment>
<dbReference type="InterPro" id="IPR011053">
    <property type="entry name" value="Single_hybrid_motif"/>
</dbReference>
<evidence type="ECO:0000256" key="5">
    <source>
        <dbReference type="RuleBase" id="RU361137"/>
    </source>
</evidence>
<dbReference type="InterPro" id="IPR045257">
    <property type="entry name" value="E2/Pdx1"/>
</dbReference>
<feature type="compositionally biased region" description="Basic and acidic residues" evidence="6">
    <location>
        <begin position="209"/>
        <end position="224"/>
    </location>
</feature>
<dbReference type="NCBIfam" id="TIGR01349">
    <property type="entry name" value="PDHac_trf_mito"/>
    <property type="match status" value="1"/>
</dbReference>
<evidence type="ECO:0000256" key="4">
    <source>
        <dbReference type="ARBA" id="ARBA00023315"/>
    </source>
</evidence>
<dbReference type="SUPFAM" id="SSF51230">
    <property type="entry name" value="Single hybrid motif"/>
    <property type="match status" value="2"/>
</dbReference>
<organism evidence="9 10">
    <name type="scientific">Symbiochloris irregularis</name>
    <dbReference type="NCBI Taxonomy" id="706552"/>
    <lineage>
        <taxon>Eukaryota</taxon>
        <taxon>Viridiplantae</taxon>
        <taxon>Chlorophyta</taxon>
        <taxon>core chlorophytes</taxon>
        <taxon>Trebouxiophyceae</taxon>
        <taxon>Trebouxiales</taxon>
        <taxon>Trebouxiaceae</taxon>
        <taxon>Symbiochloris</taxon>
    </lineage>
</organism>
<evidence type="ECO:0000259" key="7">
    <source>
        <dbReference type="PROSITE" id="PS50968"/>
    </source>
</evidence>
<feature type="compositionally biased region" description="Low complexity" evidence="6">
    <location>
        <begin position="433"/>
        <end position="453"/>
    </location>
</feature>
<dbReference type="PANTHER" id="PTHR23151">
    <property type="entry name" value="DIHYDROLIPOAMIDE ACETYL/SUCCINYL-TRANSFERASE-RELATED"/>
    <property type="match status" value="1"/>
</dbReference>
<reference evidence="9 10" key="1">
    <citation type="journal article" date="2024" name="Nat. Commun.">
        <title>Phylogenomics reveals the evolutionary origins of lichenization in chlorophyte algae.</title>
        <authorList>
            <person name="Puginier C."/>
            <person name="Libourel C."/>
            <person name="Otte J."/>
            <person name="Skaloud P."/>
            <person name="Haon M."/>
            <person name="Grisel S."/>
            <person name="Petersen M."/>
            <person name="Berrin J.G."/>
            <person name="Delaux P.M."/>
            <person name="Dal Grande F."/>
            <person name="Keller J."/>
        </authorList>
    </citation>
    <scope>NUCLEOTIDE SEQUENCE [LARGE SCALE GENOMIC DNA]</scope>
    <source>
        <strain evidence="9 10">SAG 2036</strain>
    </source>
</reference>
<proteinExistence type="inferred from homology"/>
<dbReference type="GO" id="GO:0006086">
    <property type="term" value="P:pyruvate decarboxylation to acetyl-CoA"/>
    <property type="evidence" value="ECO:0007669"/>
    <property type="project" value="InterPro"/>
</dbReference>
<dbReference type="AlphaFoldDB" id="A0AAW1PQA0"/>
<dbReference type="SUPFAM" id="SSF47005">
    <property type="entry name" value="Peripheral subunit-binding domain of 2-oxo acid dehydrogenase complex"/>
    <property type="match status" value="1"/>
</dbReference>
<gene>
    <name evidence="9" type="ORF">WJX73_009253</name>
</gene>
<dbReference type="GO" id="GO:0005739">
    <property type="term" value="C:mitochondrion"/>
    <property type="evidence" value="ECO:0007669"/>
    <property type="project" value="UniProtKB-SubCell"/>
</dbReference>
<feature type="compositionally biased region" description="Low complexity" evidence="6">
    <location>
        <begin position="195"/>
        <end position="208"/>
    </location>
</feature>
<evidence type="ECO:0000256" key="3">
    <source>
        <dbReference type="ARBA" id="ARBA00022823"/>
    </source>
</evidence>
<dbReference type="PROSITE" id="PS51826">
    <property type="entry name" value="PSBD"/>
    <property type="match status" value="1"/>
</dbReference>
<evidence type="ECO:0000259" key="8">
    <source>
        <dbReference type="PROSITE" id="PS51826"/>
    </source>
</evidence>
<dbReference type="EC" id="2.3.1.12" evidence="5"/>
<feature type="region of interest" description="Disordered" evidence="6">
    <location>
        <begin position="195"/>
        <end position="246"/>
    </location>
</feature>
<dbReference type="Gene3D" id="3.30.559.10">
    <property type="entry name" value="Chloramphenicol acetyltransferase-like domain"/>
    <property type="match status" value="1"/>
</dbReference>
<feature type="compositionally biased region" description="Basic and acidic residues" evidence="6">
    <location>
        <begin position="343"/>
        <end position="372"/>
    </location>
</feature>
<keyword evidence="3 5" id="KW-0450">Lipoyl</keyword>
<dbReference type="InterPro" id="IPR001078">
    <property type="entry name" value="2-oxoacid_DH_actylTfrase"/>
</dbReference>
<dbReference type="Pfam" id="PF00198">
    <property type="entry name" value="2-oxoacid_dh"/>
    <property type="match status" value="1"/>
</dbReference>
<dbReference type="PROSITE" id="PS50968">
    <property type="entry name" value="BIOTINYL_LIPOYL"/>
    <property type="match status" value="2"/>
</dbReference>
<dbReference type="InterPro" id="IPR004167">
    <property type="entry name" value="PSBD"/>
</dbReference>
<keyword evidence="4 5" id="KW-0012">Acyltransferase</keyword>
<dbReference type="Proteomes" id="UP001465755">
    <property type="component" value="Unassembled WGS sequence"/>
</dbReference>
<dbReference type="EMBL" id="JALJOQ010000010">
    <property type="protein sequence ID" value="KAK9812020.1"/>
    <property type="molecule type" value="Genomic_DNA"/>
</dbReference>
<accession>A0AAW1PQA0</accession>
<comment type="subcellular location">
    <subcellularLocation>
        <location evidence="5">Mitochondrion</location>
    </subcellularLocation>
</comment>
<dbReference type="FunFam" id="2.40.50.100:FF:000010">
    <property type="entry name" value="Acetyltransferase component of pyruvate dehydrogenase complex"/>
    <property type="match status" value="2"/>
</dbReference>
<dbReference type="InterPro" id="IPR036625">
    <property type="entry name" value="E3-bd_dom_sf"/>
</dbReference>
<dbReference type="Gene3D" id="4.10.320.10">
    <property type="entry name" value="E3-binding domain"/>
    <property type="match status" value="1"/>
</dbReference>
<dbReference type="GO" id="GO:0004742">
    <property type="term" value="F:dihydrolipoyllysine-residue acetyltransferase activity"/>
    <property type="evidence" value="ECO:0007669"/>
    <property type="project" value="UniProtKB-UniRule"/>
</dbReference>
<dbReference type="InterPro" id="IPR023213">
    <property type="entry name" value="CAT-like_dom_sf"/>
</dbReference>
<evidence type="ECO:0000256" key="1">
    <source>
        <dbReference type="ARBA" id="ARBA00007317"/>
    </source>
</evidence>
<comment type="similarity">
    <text evidence="1 5">Belongs to the 2-oxoacid dehydrogenase family.</text>
</comment>
<evidence type="ECO:0000256" key="2">
    <source>
        <dbReference type="ARBA" id="ARBA00022679"/>
    </source>
</evidence>
<dbReference type="InterPro" id="IPR000089">
    <property type="entry name" value="Biotin_lipoyl"/>
</dbReference>
<dbReference type="PANTHER" id="PTHR23151:SF90">
    <property type="entry name" value="DIHYDROLIPOYLLYSINE-RESIDUE ACETYLTRANSFERASE COMPONENT OF PYRUVATE DEHYDROGENASE COMPLEX, MITOCHONDRIAL-RELATED"/>
    <property type="match status" value="1"/>
</dbReference>
<feature type="domain" description="Lipoyl-binding" evidence="7">
    <location>
        <begin position="242"/>
        <end position="318"/>
    </location>
</feature>
<dbReference type="Gene3D" id="2.40.50.100">
    <property type="match status" value="2"/>
</dbReference>
<dbReference type="SUPFAM" id="SSF52777">
    <property type="entry name" value="CoA-dependent acyltransferases"/>
    <property type="match status" value="1"/>
</dbReference>
<evidence type="ECO:0000313" key="10">
    <source>
        <dbReference type="Proteomes" id="UP001465755"/>
    </source>
</evidence>
<evidence type="ECO:0000256" key="6">
    <source>
        <dbReference type="SAM" id="MobiDB-lite"/>
    </source>
</evidence>
<feature type="region of interest" description="Disordered" evidence="6">
    <location>
        <begin position="428"/>
        <end position="468"/>
    </location>
</feature>
<keyword evidence="2 5" id="KW-0808">Transferase</keyword>
<comment type="function">
    <text evidence="5">The pyruvate dehydrogenase complex catalyzes the overall conversion of pyruvate to acetyl-CoA and CO(2).</text>
</comment>
<comment type="catalytic activity">
    <reaction evidence="5">
        <text>N(6)-[(R)-dihydrolipoyl]-L-lysyl-[protein] + acetyl-CoA = N(6)-[(R)-S(8)-acetyldihydrolipoyl]-L-lysyl-[protein] + CoA</text>
        <dbReference type="Rhea" id="RHEA:17017"/>
        <dbReference type="Rhea" id="RHEA-COMP:10475"/>
        <dbReference type="Rhea" id="RHEA-COMP:10478"/>
        <dbReference type="ChEBI" id="CHEBI:57287"/>
        <dbReference type="ChEBI" id="CHEBI:57288"/>
        <dbReference type="ChEBI" id="CHEBI:83100"/>
        <dbReference type="ChEBI" id="CHEBI:83111"/>
        <dbReference type="EC" id="2.3.1.12"/>
    </reaction>
</comment>
<dbReference type="Pfam" id="PF00364">
    <property type="entry name" value="Biotin_lipoyl"/>
    <property type="match status" value="2"/>
</dbReference>
<dbReference type="InterPro" id="IPR006257">
    <property type="entry name" value="LAT1"/>
</dbReference>
<dbReference type="GO" id="GO:0045254">
    <property type="term" value="C:pyruvate dehydrogenase complex"/>
    <property type="evidence" value="ECO:0007669"/>
    <property type="project" value="UniProtKB-UniRule"/>
</dbReference>